<dbReference type="EMBL" id="JBBGZA010000001">
    <property type="protein sequence ID" value="MEJ5094691.1"/>
    <property type="molecule type" value="Genomic_DNA"/>
</dbReference>
<feature type="region of interest" description="Disordered" evidence="1">
    <location>
        <begin position="151"/>
        <end position="180"/>
    </location>
</feature>
<comment type="caution">
    <text evidence="2">The sequence shown here is derived from an EMBL/GenBank/DDBJ whole genome shotgun (WGS) entry which is preliminary data.</text>
</comment>
<dbReference type="InterPro" id="IPR036388">
    <property type="entry name" value="WH-like_DNA-bd_sf"/>
</dbReference>
<feature type="region of interest" description="Disordered" evidence="1">
    <location>
        <begin position="1"/>
        <end position="31"/>
    </location>
</feature>
<evidence type="ECO:0000313" key="3">
    <source>
        <dbReference type="Proteomes" id="UP001380365"/>
    </source>
</evidence>
<dbReference type="Pfam" id="PF13730">
    <property type="entry name" value="HTH_36"/>
    <property type="match status" value="1"/>
</dbReference>
<sequence>MWGLRRSDVSDNTQTAAPDASAKPKKGNGGSANKWGAKVIALGFCILPSLLLRAQRRLGLNPTQLAVLIQLADFWWDAGRKPFPKKADLAQRLGLSERQVQRYIAELEEAGFVRRIERRASHRGKISNEYDLQGLVDKLAEIEPDFREAAEDARAKRGAAARPGLRRRGKPVATAASEEA</sequence>
<dbReference type="Proteomes" id="UP001380365">
    <property type="component" value="Unassembled WGS sequence"/>
</dbReference>
<feature type="compositionally biased region" description="Basic residues" evidence="1">
    <location>
        <begin position="156"/>
        <end position="170"/>
    </location>
</feature>
<keyword evidence="3" id="KW-1185">Reference proteome</keyword>
<evidence type="ECO:0000256" key="1">
    <source>
        <dbReference type="SAM" id="MobiDB-lite"/>
    </source>
</evidence>
<organism evidence="2 3">
    <name type="scientific">Sphingomonas molluscorum</name>
    <dbReference type="NCBI Taxonomy" id="418184"/>
    <lineage>
        <taxon>Bacteria</taxon>
        <taxon>Pseudomonadati</taxon>
        <taxon>Pseudomonadota</taxon>
        <taxon>Alphaproteobacteria</taxon>
        <taxon>Sphingomonadales</taxon>
        <taxon>Sphingomonadaceae</taxon>
        <taxon>Sphingomonas</taxon>
    </lineage>
</organism>
<dbReference type="RefSeq" id="WP_132883619.1">
    <property type="nucleotide sequence ID" value="NZ_JBBGZA010000001.1"/>
</dbReference>
<proteinExistence type="predicted"/>
<dbReference type="SUPFAM" id="SSF46785">
    <property type="entry name" value="Winged helix' DNA-binding domain"/>
    <property type="match status" value="1"/>
</dbReference>
<reference evidence="2 3" key="1">
    <citation type="submission" date="2023-12" db="EMBL/GenBank/DDBJ databases">
        <title>Gut-associated functions are favored during microbiome assembly across C. elegans life.</title>
        <authorList>
            <person name="Zimmermann J."/>
        </authorList>
    </citation>
    <scope>NUCLEOTIDE SEQUENCE [LARGE SCALE GENOMIC DNA]</scope>
    <source>
        <strain evidence="2 3">JUb134</strain>
    </source>
</reference>
<protein>
    <submittedName>
        <fullName evidence="2">Helix-turn-helix domain-containing protein</fullName>
    </submittedName>
</protein>
<dbReference type="Gene3D" id="1.10.10.10">
    <property type="entry name" value="Winged helix-like DNA-binding domain superfamily/Winged helix DNA-binding domain"/>
    <property type="match status" value="1"/>
</dbReference>
<accession>A0ABU8Q4M0</accession>
<gene>
    <name evidence="2" type="ORF">WH159_09085</name>
</gene>
<evidence type="ECO:0000313" key="2">
    <source>
        <dbReference type="EMBL" id="MEJ5094691.1"/>
    </source>
</evidence>
<dbReference type="InterPro" id="IPR036390">
    <property type="entry name" value="WH_DNA-bd_sf"/>
</dbReference>
<name>A0ABU8Q4M0_9SPHN</name>